<dbReference type="EMBL" id="RQXU01000004">
    <property type="protein sequence ID" value="RRH89782.1"/>
    <property type="molecule type" value="Genomic_DNA"/>
</dbReference>
<feature type="transmembrane region" description="Helical" evidence="1">
    <location>
        <begin position="247"/>
        <end position="266"/>
    </location>
</feature>
<organism evidence="3 4">
    <name type="scientific">Variovorax beijingensis</name>
    <dbReference type="NCBI Taxonomy" id="2496117"/>
    <lineage>
        <taxon>Bacteria</taxon>
        <taxon>Pseudomonadati</taxon>
        <taxon>Pseudomonadota</taxon>
        <taxon>Betaproteobacteria</taxon>
        <taxon>Burkholderiales</taxon>
        <taxon>Comamonadaceae</taxon>
        <taxon>Variovorax</taxon>
    </lineage>
</organism>
<dbReference type="RefSeq" id="WP_124958121.1">
    <property type="nucleotide sequence ID" value="NZ_CBFHCE010000001.1"/>
</dbReference>
<reference evidence="3 4" key="1">
    <citation type="submission" date="2018-11" db="EMBL/GenBank/DDBJ databases">
        <title>The genome of Variovorax sp T529.</title>
        <authorList>
            <person name="Gao J."/>
        </authorList>
    </citation>
    <scope>NUCLEOTIDE SEQUENCE [LARGE SCALE GENOMIC DNA]</scope>
    <source>
        <strain evidence="3 4">T529</strain>
    </source>
</reference>
<dbReference type="InterPro" id="IPR000620">
    <property type="entry name" value="EamA_dom"/>
</dbReference>
<feature type="transmembrane region" description="Helical" evidence="1">
    <location>
        <begin position="278"/>
        <end position="296"/>
    </location>
</feature>
<feature type="domain" description="EamA" evidence="2">
    <location>
        <begin position="10"/>
        <end position="141"/>
    </location>
</feature>
<comment type="caution">
    <text evidence="3">The sequence shown here is derived from an EMBL/GenBank/DDBJ whole genome shotgun (WGS) entry which is preliminary data.</text>
</comment>
<dbReference type="Proteomes" id="UP000271590">
    <property type="component" value="Unassembled WGS sequence"/>
</dbReference>
<sequence length="303" mass="31243">MTVNVRLSAGLAAGVASALIAGIWQVATRHSTTTTIAPADLAILRYGIPAIVLMPVWLRVGLLPRGVPLRWLTGMVLGAGLPFGLVAMTGTRFAPSAHMGVFMAGACPLFAAGLAWMFWRERPDRARASGLVFLAAGIGILGAGSFRGVDAGAWRGDLLFLLAAALWAGFTLSFRRAGLGAWQGAAIVSAWSAILLVPWLLWRGGTGLLDAPLRDVLWQALMQGAVAGLLGLWIFGAAVARLGGSQAAAFGGLAPVFSAVGGWWWLAEPVTGVDQFAIASAVIGVTLASGACMRGARVESTAG</sequence>
<proteinExistence type="predicted"/>
<feature type="transmembrane region" description="Helical" evidence="1">
    <location>
        <begin position="100"/>
        <end position="119"/>
    </location>
</feature>
<dbReference type="GO" id="GO:0016020">
    <property type="term" value="C:membrane"/>
    <property type="evidence" value="ECO:0007669"/>
    <property type="project" value="InterPro"/>
</dbReference>
<feature type="transmembrane region" description="Helical" evidence="1">
    <location>
        <begin position="221"/>
        <end position="240"/>
    </location>
</feature>
<feature type="transmembrane region" description="Helical" evidence="1">
    <location>
        <begin position="158"/>
        <end position="174"/>
    </location>
</feature>
<keyword evidence="1" id="KW-0472">Membrane</keyword>
<evidence type="ECO:0000313" key="4">
    <source>
        <dbReference type="Proteomes" id="UP000271590"/>
    </source>
</evidence>
<keyword evidence="1" id="KW-1133">Transmembrane helix</keyword>
<feature type="domain" description="EamA" evidence="2">
    <location>
        <begin position="155"/>
        <end position="289"/>
    </location>
</feature>
<evidence type="ECO:0000259" key="2">
    <source>
        <dbReference type="Pfam" id="PF00892"/>
    </source>
</evidence>
<dbReference type="PANTHER" id="PTHR22911">
    <property type="entry name" value="ACYL-MALONYL CONDENSING ENZYME-RELATED"/>
    <property type="match status" value="1"/>
</dbReference>
<dbReference type="PANTHER" id="PTHR22911:SF132">
    <property type="entry name" value="CYSTINE TRANSPORTER YIJE-RELATED"/>
    <property type="match status" value="1"/>
</dbReference>
<dbReference type="InterPro" id="IPR037185">
    <property type="entry name" value="EmrE-like"/>
</dbReference>
<name>A0A3P3EVB6_9BURK</name>
<evidence type="ECO:0000313" key="3">
    <source>
        <dbReference type="EMBL" id="RRH89782.1"/>
    </source>
</evidence>
<feature type="transmembrane region" description="Helical" evidence="1">
    <location>
        <begin position="43"/>
        <end position="62"/>
    </location>
</feature>
<evidence type="ECO:0000256" key="1">
    <source>
        <dbReference type="SAM" id="Phobius"/>
    </source>
</evidence>
<dbReference type="AlphaFoldDB" id="A0A3P3EVB6"/>
<dbReference type="Pfam" id="PF00892">
    <property type="entry name" value="EamA"/>
    <property type="match status" value="2"/>
</dbReference>
<dbReference type="SUPFAM" id="SSF103481">
    <property type="entry name" value="Multidrug resistance efflux transporter EmrE"/>
    <property type="match status" value="2"/>
</dbReference>
<feature type="transmembrane region" description="Helical" evidence="1">
    <location>
        <begin position="7"/>
        <end position="27"/>
    </location>
</feature>
<feature type="transmembrane region" description="Helical" evidence="1">
    <location>
        <begin position="181"/>
        <end position="201"/>
    </location>
</feature>
<protein>
    <submittedName>
        <fullName evidence="3">DMT family transporter</fullName>
    </submittedName>
</protein>
<feature type="transmembrane region" description="Helical" evidence="1">
    <location>
        <begin position="69"/>
        <end position="88"/>
    </location>
</feature>
<accession>A0A3P3EVB6</accession>
<feature type="transmembrane region" description="Helical" evidence="1">
    <location>
        <begin position="126"/>
        <end position="146"/>
    </location>
</feature>
<gene>
    <name evidence="3" type="ORF">EH244_09365</name>
</gene>
<keyword evidence="1" id="KW-0812">Transmembrane</keyword>